<feature type="region of interest" description="Disordered" evidence="1">
    <location>
        <begin position="68"/>
        <end position="137"/>
    </location>
</feature>
<organism evidence="2 3">
    <name type="scientific">Volvox reticuliferus</name>
    <dbReference type="NCBI Taxonomy" id="1737510"/>
    <lineage>
        <taxon>Eukaryota</taxon>
        <taxon>Viridiplantae</taxon>
        <taxon>Chlorophyta</taxon>
        <taxon>core chlorophytes</taxon>
        <taxon>Chlorophyceae</taxon>
        <taxon>CS clade</taxon>
        <taxon>Chlamydomonadales</taxon>
        <taxon>Volvocaceae</taxon>
        <taxon>Volvox</taxon>
    </lineage>
</organism>
<dbReference type="Proteomes" id="UP000722791">
    <property type="component" value="Unassembled WGS sequence"/>
</dbReference>
<proteinExistence type="predicted"/>
<sequence>MPAILRLRWLRPGYSFAPVLAVNAYELLKVPSDVLFRICTIWLSPGCFHTSGAHDAASRSCHTSASSAASSSSCFDTNTDARAAETPPTVHPNSFSSQATAPTRSLVSPPGPLELPTATQPTGSQSMPLVNPVPGISSAARTKKDLNRMLVGRGDDGDCNDSSHGNDGGSGGSGGGDDGDDGWNRLGGFRRRARYHRYGHQDGTQDGTQDGKALTELAAKMRRLRESLGQLRDTANTETVAERERSGGGSGGSQGGGDSNTVRGTGRCEPLVNGAVSSRAADPQVLHGRRAPAASGATAVAATAASGTWMQCGGAGDGGGADDASLGTATRGAAAAAVAAERAAAEWDGDGLWNVANGINVITTPTAASPARNSGDEGDAARSTAAAPSGVDAVAGASDGNSGGGGSGGYVRVIQGGGGSMAAAAAAANRDADLMRRILELRDLREAELLVYNAGSYFRSVHAGEMLVRLPELDLETSNSGMRTRRLIRFLSQCALRDLQPLPGPLLARCVAAFARLSYAPPETVAPLAAALTAQSARKLRACSGREVADLAWALACLEGLYGEMHQAVRQPARAARLAAGVRVV</sequence>
<feature type="compositionally biased region" description="Gly residues" evidence="1">
    <location>
        <begin position="247"/>
        <end position="258"/>
    </location>
</feature>
<evidence type="ECO:0000313" key="3">
    <source>
        <dbReference type="Proteomes" id="UP000722791"/>
    </source>
</evidence>
<dbReference type="EMBL" id="BNCQ01000010">
    <property type="protein sequence ID" value="GIM02010.1"/>
    <property type="molecule type" value="Genomic_DNA"/>
</dbReference>
<feature type="compositionally biased region" description="Gly residues" evidence="1">
    <location>
        <begin position="166"/>
        <end position="176"/>
    </location>
</feature>
<comment type="caution">
    <text evidence="2">The sequence shown here is derived from an EMBL/GenBank/DDBJ whole genome shotgun (WGS) entry which is preliminary data.</text>
</comment>
<feature type="compositionally biased region" description="Polar residues" evidence="1">
    <location>
        <begin position="117"/>
        <end position="128"/>
    </location>
</feature>
<feature type="region of interest" description="Disordered" evidence="1">
    <location>
        <begin position="365"/>
        <end position="399"/>
    </location>
</feature>
<feature type="region of interest" description="Disordered" evidence="1">
    <location>
        <begin position="275"/>
        <end position="294"/>
    </location>
</feature>
<feature type="compositionally biased region" description="Polar residues" evidence="1">
    <location>
        <begin position="91"/>
        <end position="106"/>
    </location>
</feature>
<accession>A0A8J4G861</accession>
<feature type="region of interest" description="Disordered" evidence="1">
    <location>
        <begin position="150"/>
        <end position="185"/>
    </location>
</feature>
<feature type="non-terminal residue" evidence="2">
    <location>
        <position position="1"/>
    </location>
</feature>
<evidence type="ECO:0000256" key="1">
    <source>
        <dbReference type="SAM" id="MobiDB-lite"/>
    </source>
</evidence>
<name>A0A8J4G861_9CHLO</name>
<gene>
    <name evidence="2" type="ORF">Vretimale_6761</name>
</gene>
<dbReference type="AlphaFoldDB" id="A0A8J4G861"/>
<feature type="region of interest" description="Disordered" evidence="1">
    <location>
        <begin position="227"/>
        <end position="270"/>
    </location>
</feature>
<reference evidence="2" key="1">
    <citation type="journal article" date="2021" name="Proc. Natl. Acad. Sci. U.S.A.">
        <title>Three genomes in the algal genus Volvox reveal the fate of a haploid sex-determining region after a transition to homothallism.</title>
        <authorList>
            <person name="Yamamoto K."/>
            <person name="Hamaji T."/>
            <person name="Kawai-Toyooka H."/>
            <person name="Matsuzaki R."/>
            <person name="Takahashi F."/>
            <person name="Nishimura Y."/>
            <person name="Kawachi M."/>
            <person name="Noguchi H."/>
            <person name="Minakuchi Y."/>
            <person name="Umen J.G."/>
            <person name="Toyoda A."/>
            <person name="Nozaki H."/>
        </authorList>
    </citation>
    <scope>NUCLEOTIDE SEQUENCE</scope>
    <source>
        <strain evidence="2">NIES-3785</strain>
    </source>
</reference>
<protein>
    <submittedName>
        <fullName evidence="2">Uncharacterized protein</fullName>
    </submittedName>
</protein>
<evidence type="ECO:0000313" key="2">
    <source>
        <dbReference type="EMBL" id="GIM02010.1"/>
    </source>
</evidence>